<dbReference type="EMBL" id="HBIX01000935">
    <property type="protein sequence ID" value="CAE0707996.1"/>
    <property type="molecule type" value="Transcribed_RNA"/>
</dbReference>
<feature type="region of interest" description="Disordered" evidence="2">
    <location>
        <begin position="188"/>
        <end position="210"/>
    </location>
</feature>
<dbReference type="Pfam" id="PF00350">
    <property type="entry name" value="Dynamin_N"/>
    <property type="match status" value="1"/>
</dbReference>
<dbReference type="AlphaFoldDB" id="A0A7S4EEY6"/>
<evidence type="ECO:0000313" key="4">
    <source>
        <dbReference type="EMBL" id="CAE0707996.1"/>
    </source>
</evidence>
<gene>
    <name evidence="4" type="ORF">PAUS00366_LOCUS716</name>
</gene>
<protein>
    <recommendedName>
        <fullName evidence="3">Dynamin N-terminal domain-containing protein</fullName>
    </recommendedName>
</protein>
<name>A0A7S4EEY6_9STRA</name>
<dbReference type="NCBIfam" id="TIGR00231">
    <property type="entry name" value="small_GTP"/>
    <property type="match status" value="1"/>
</dbReference>
<organism evidence="4">
    <name type="scientific">Pseudo-nitzschia australis</name>
    <dbReference type="NCBI Taxonomy" id="44445"/>
    <lineage>
        <taxon>Eukaryota</taxon>
        <taxon>Sar</taxon>
        <taxon>Stramenopiles</taxon>
        <taxon>Ochrophyta</taxon>
        <taxon>Bacillariophyta</taxon>
        <taxon>Bacillariophyceae</taxon>
        <taxon>Bacillariophycidae</taxon>
        <taxon>Bacillariales</taxon>
        <taxon>Bacillariaceae</taxon>
        <taxon>Pseudo-nitzschia</taxon>
    </lineage>
</organism>
<keyword evidence="1" id="KW-0175">Coiled coil</keyword>
<dbReference type="InterPro" id="IPR051943">
    <property type="entry name" value="TRAFAC_Dynamin-like_GTPase"/>
</dbReference>
<feature type="domain" description="Dynamin N-terminal" evidence="3">
    <location>
        <begin position="144"/>
        <end position="299"/>
    </location>
</feature>
<dbReference type="SUPFAM" id="SSF52540">
    <property type="entry name" value="P-loop containing nucleoside triphosphate hydrolases"/>
    <property type="match status" value="1"/>
</dbReference>
<reference evidence="4" key="1">
    <citation type="submission" date="2021-01" db="EMBL/GenBank/DDBJ databases">
        <authorList>
            <person name="Corre E."/>
            <person name="Pelletier E."/>
            <person name="Niang G."/>
            <person name="Scheremetjew M."/>
            <person name="Finn R."/>
            <person name="Kale V."/>
            <person name="Holt S."/>
            <person name="Cochrane G."/>
            <person name="Meng A."/>
            <person name="Brown T."/>
            <person name="Cohen L."/>
        </authorList>
    </citation>
    <scope>NUCLEOTIDE SEQUENCE</scope>
    <source>
        <strain evidence="4">10249 10 AB</strain>
    </source>
</reference>
<feature type="coiled-coil region" evidence="1">
    <location>
        <begin position="692"/>
        <end position="719"/>
    </location>
</feature>
<dbReference type="InterPro" id="IPR045063">
    <property type="entry name" value="Dynamin_N"/>
</dbReference>
<evidence type="ECO:0000256" key="1">
    <source>
        <dbReference type="SAM" id="Coils"/>
    </source>
</evidence>
<accession>A0A7S4EEY6</accession>
<dbReference type="InterPro" id="IPR005225">
    <property type="entry name" value="Small_GTP-bd"/>
</dbReference>
<dbReference type="PANTHER" id="PTHR43681">
    <property type="entry name" value="TRANSMEMBRANE GTPASE FZO"/>
    <property type="match status" value="1"/>
</dbReference>
<evidence type="ECO:0000256" key="2">
    <source>
        <dbReference type="SAM" id="MobiDB-lite"/>
    </source>
</evidence>
<dbReference type="GO" id="GO:0005525">
    <property type="term" value="F:GTP binding"/>
    <property type="evidence" value="ECO:0007669"/>
    <property type="project" value="InterPro"/>
</dbReference>
<proteinExistence type="predicted"/>
<sequence>MFQLISKRRVIIAGKSSVRVRIREPLCVTTYTGSSNSRLSLGRIQRPTLWRECGANSIRNINEVSSKVHYSSTSSSLSSYGLYRLLSKDERKLLEEQRHLTKTSRELASQVEATASKSSLLSLQQNSSRNFLEELRLDATFSAVIAGEFNAGKSTLINALLGTKLLETGALPTTDSITVVVGSTSGDLAASDDDNKLDERENGSSSAMNMDTQSPLPSLLGVVVHSVQNLPLLEDLTVIDTPGTNSAWMDHTERTKKMLPAADLILFVTSADRPFSDSERSLLKSIQVYRKNIVVVINKMDILETSGGSYGQEQKDAIVDFVTDKASELLGARPVVIPLSSRDALSAKLMEKKQKTSESIPEDERSMVWQRSNFSAFESFLKDTLTTQAKLRSKLSNPIGVSEGVMAECIRVLKDQREELQVDVATLYIFQSQFGGWKKELGADMLRSQTVMTEMVRQEGQRCEILLNRMSLFNFYQWNLFDTDQLEEEWRVTKREVSIHRQHDEDLRADLLEHVLETADSVATRGRAQGQAVIEYLGKRPAIKNNQSLVGSVTTVSRFEDTRKNLVEKLSNAVDEILKGGGEDIDKIRLFASFRHIAFLSSSLQAGALASCVLLTLEAIDPVTGWIAVSSLSVGGGAAYAIGKANIRQRYNEQWFRRAQHLNKALDAITTKEVDRINRKILDGVAPYTRFVETERERIDDLQERCERLTSASRNLRNRIQKL</sequence>
<dbReference type="PANTHER" id="PTHR43681:SF1">
    <property type="entry name" value="SARCALUMENIN"/>
    <property type="match status" value="1"/>
</dbReference>
<dbReference type="Gene3D" id="3.40.50.300">
    <property type="entry name" value="P-loop containing nucleotide triphosphate hydrolases"/>
    <property type="match status" value="1"/>
</dbReference>
<dbReference type="CDD" id="cd09912">
    <property type="entry name" value="DLP_2"/>
    <property type="match status" value="1"/>
</dbReference>
<feature type="compositionally biased region" description="Basic and acidic residues" evidence="2">
    <location>
        <begin position="193"/>
        <end position="202"/>
    </location>
</feature>
<dbReference type="InterPro" id="IPR027417">
    <property type="entry name" value="P-loop_NTPase"/>
</dbReference>
<evidence type="ECO:0000259" key="3">
    <source>
        <dbReference type="Pfam" id="PF00350"/>
    </source>
</evidence>